<feature type="disulfide bond" description="Redox-active" evidence="17">
    <location>
        <begin position="173"/>
        <end position="175"/>
    </location>
</feature>
<evidence type="ECO:0000256" key="11">
    <source>
        <dbReference type="ARBA" id="ARBA00023004"/>
    </source>
</evidence>
<proteinExistence type="inferred from homology"/>
<keyword evidence="11 17" id="KW-0408">Iron</keyword>
<accession>A0A1M7TMP4</accession>
<keyword evidence="9 17" id="KW-0671">Queuosine biosynthesis</keyword>
<evidence type="ECO:0000313" key="18">
    <source>
        <dbReference type="EMBL" id="SHN71985.1"/>
    </source>
</evidence>
<sequence>MSKLLLHVCCGPCAIMPILNLRQAGFEVSVYFYNPNIHPLKEYLRRRESLGLLAEKLELNVIYNDDYDTEAWLLNALDKKRFSTRCDYCYSVRLQSCYDLARSGGFDYFSSSLLYSIRQNHSAICHIAQELEANTLVDSTEKKTKFYYQDFRLGWQEGIDISKQYGLYRQNYCGCVLSENERFWKEYKKITQI</sequence>
<dbReference type="GO" id="GO:0051539">
    <property type="term" value="F:4 iron, 4 sulfur cluster binding"/>
    <property type="evidence" value="ECO:0007669"/>
    <property type="project" value="UniProtKB-UniRule"/>
</dbReference>
<keyword evidence="14 17" id="KW-0676">Redox-active center</keyword>
<dbReference type="AlphaFoldDB" id="A0A1M7TMP4"/>
<dbReference type="GO" id="GO:0052693">
    <property type="term" value="F:epoxyqueuosine reductase activity"/>
    <property type="evidence" value="ECO:0007669"/>
    <property type="project" value="UniProtKB-UniRule"/>
</dbReference>
<evidence type="ECO:0000256" key="16">
    <source>
        <dbReference type="ARBA" id="ARBA00047415"/>
    </source>
</evidence>
<evidence type="ECO:0000256" key="1">
    <source>
        <dbReference type="ARBA" id="ARBA00002268"/>
    </source>
</evidence>
<keyword evidence="10 17" id="KW-0560">Oxidoreductase</keyword>
<evidence type="ECO:0000256" key="9">
    <source>
        <dbReference type="ARBA" id="ARBA00022785"/>
    </source>
</evidence>
<keyword evidence="13 17" id="KW-1015">Disulfide bond</keyword>
<dbReference type="InterPro" id="IPR003828">
    <property type="entry name" value="QueH"/>
</dbReference>
<dbReference type="Proteomes" id="UP000186469">
    <property type="component" value="Unassembled WGS sequence"/>
</dbReference>
<dbReference type="GO" id="GO:0046872">
    <property type="term" value="F:metal ion binding"/>
    <property type="evidence" value="ECO:0007669"/>
    <property type="project" value="UniProtKB-KW"/>
</dbReference>
<dbReference type="EMBL" id="FRDI01000016">
    <property type="protein sequence ID" value="SHN71985.1"/>
    <property type="molecule type" value="Genomic_DNA"/>
</dbReference>
<name>A0A1M7TMP4_9BACT</name>
<keyword evidence="12 17" id="KW-0411">Iron-sulfur</keyword>
<evidence type="ECO:0000256" key="6">
    <source>
        <dbReference type="ARBA" id="ARBA00022485"/>
    </source>
</evidence>
<dbReference type="HAMAP" id="MF_02089">
    <property type="entry name" value="QueH"/>
    <property type="match status" value="1"/>
</dbReference>
<evidence type="ECO:0000256" key="4">
    <source>
        <dbReference type="ARBA" id="ARBA00012622"/>
    </source>
</evidence>
<dbReference type="PANTHER" id="PTHR36701">
    <property type="entry name" value="EPOXYQUEUOSINE REDUCTASE QUEH"/>
    <property type="match status" value="1"/>
</dbReference>
<evidence type="ECO:0000256" key="5">
    <source>
        <dbReference type="ARBA" id="ARBA00016895"/>
    </source>
</evidence>
<feature type="binding site" evidence="17">
    <location>
        <position position="89"/>
    </location>
    <ligand>
        <name>[4Fe-4S] cluster</name>
        <dbReference type="ChEBI" id="CHEBI:49883"/>
    </ligand>
</feature>
<reference evidence="18 19" key="1">
    <citation type="submission" date="2016-12" db="EMBL/GenBank/DDBJ databases">
        <authorList>
            <person name="Song W.-J."/>
            <person name="Kurnit D.M."/>
        </authorList>
    </citation>
    <scope>NUCLEOTIDE SEQUENCE [LARGE SCALE GENOMIC DNA]</scope>
    <source>
        <strain evidence="18 19">DSM 11393</strain>
    </source>
</reference>
<dbReference type="OrthoDB" id="9801033at2"/>
<evidence type="ECO:0000256" key="8">
    <source>
        <dbReference type="ARBA" id="ARBA00022723"/>
    </source>
</evidence>
<dbReference type="EC" id="1.17.99.6" evidence="4 17"/>
<dbReference type="PANTHER" id="PTHR36701:SF1">
    <property type="entry name" value="EPOXYQUEUOSINE REDUCTASE QUEH"/>
    <property type="match status" value="1"/>
</dbReference>
<evidence type="ECO:0000256" key="7">
    <source>
        <dbReference type="ARBA" id="ARBA00022694"/>
    </source>
</evidence>
<gene>
    <name evidence="17" type="primary">queH</name>
    <name evidence="18" type="ORF">SAMN02745728_02263</name>
</gene>
<keyword evidence="6 17" id="KW-0004">4Fe-4S</keyword>
<comment type="similarity">
    <text evidence="3 17">Belongs to the QueH family.</text>
</comment>
<feature type="binding site" evidence="17">
    <location>
        <position position="10"/>
    </location>
    <ligand>
        <name>[4Fe-4S] cluster</name>
        <dbReference type="ChEBI" id="CHEBI:49883"/>
    </ligand>
</feature>
<evidence type="ECO:0000256" key="12">
    <source>
        <dbReference type="ARBA" id="ARBA00023014"/>
    </source>
</evidence>
<evidence type="ECO:0000313" key="19">
    <source>
        <dbReference type="Proteomes" id="UP000186469"/>
    </source>
</evidence>
<dbReference type="Pfam" id="PF02677">
    <property type="entry name" value="QueH"/>
    <property type="match status" value="1"/>
</dbReference>
<keyword evidence="8 17" id="KW-0479">Metal-binding</keyword>
<organism evidence="18 19">
    <name type="scientific">Desulfovibrio litoralis DSM 11393</name>
    <dbReference type="NCBI Taxonomy" id="1121455"/>
    <lineage>
        <taxon>Bacteria</taxon>
        <taxon>Pseudomonadati</taxon>
        <taxon>Thermodesulfobacteriota</taxon>
        <taxon>Desulfovibrionia</taxon>
        <taxon>Desulfovibrionales</taxon>
        <taxon>Desulfovibrionaceae</taxon>
        <taxon>Desulfovibrio</taxon>
    </lineage>
</organism>
<dbReference type="GO" id="GO:0008616">
    <property type="term" value="P:tRNA queuosine(34) biosynthetic process"/>
    <property type="evidence" value="ECO:0007669"/>
    <property type="project" value="UniProtKB-UniRule"/>
</dbReference>
<evidence type="ECO:0000256" key="2">
    <source>
        <dbReference type="ARBA" id="ARBA00004691"/>
    </source>
</evidence>
<evidence type="ECO:0000256" key="15">
    <source>
        <dbReference type="ARBA" id="ARBA00031446"/>
    </source>
</evidence>
<evidence type="ECO:0000256" key="14">
    <source>
        <dbReference type="ARBA" id="ARBA00023284"/>
    </source>
</evidence>
<dbReference type="RefSeq" id="WP_072697936.1">
    <property type="nucleotide sequence ID" value="NZ_FRDI01000016.1"/>
</dbReference>
<evidence type="ECO:0000256" key="10">
    <source>
        <dbReference type="ARBA" id="ARBA00023002"/>
    </source>
</evidence>
<comment type="catalytic activity">
    <reaction evidence="16 17">
        <text>epoxyqueuosine(34) in tRNA + AH2 = queuosine(34) in tRNA + A + H2O</text>
        <dbReference type="Rhea" id="RHEA:32159"/>
        <dbReference type="Rhea" id="RHEA-COMP:18571"/>
        <dbReference type="Rhea" id="RHEA-COMP:18582"/>
        <dbReference type="ChEBI" id="CHEBI:13193"/>
        <dbReference type="ChEBI" id="CHEBI:15377"/>
        <dbReference type="ChEBI" id="CHEBI:17499"/>
        <dbReference type="ChEBI" id="CHEBI:194431"/>
        <dbReference type="ChEBI" id="CHEBI:194443"/>
        <dbReference type="EC" id="1.17.99.6"/>
    </reaction>
</comment>
<dbReference type="UniPathway" id="UPA00392"/>
<evidence type="ECO:0000256" key="13">
    <source>
        <dbReference type="ARBA" id="ARBA00023157"/>
    </source>
</evidence>
<dbReference type="STRING" id="1121455.SAMN02745728_02263"/>
<comment type="function">
    <text evidence="1 17">Catalyzes the conversion of epoxyqueuosine (oQ) to queuosine (Q), which is a hypermodified base found in the wobble positions of tRNA(Asp), tRNA(Asn), tRNA(His) and tRNA(Tyr).</text>
</comment>
<protein>
    <recommendedName>
        <fullName evidence="5 17">Epoxyqueuosine reductase QueH</fullName>
        <ecNumber evidence="4 17">1.17.99.6</ecNumber>
    </recommendedName>
    <alternativeName>
        <fullName evidence="15 17">Queuosine biosynthesis protein QueH</fullName>
    </alternativeName>
</protein>
<comment type="pathway">
    <text evidence="2 17">tRNA modification; tRNA-queuosine biosynthesis.</text>
</comment>
<feature type="binding site" evidence="17">
    <location>
        <position position="86"/>
    </location>
    <ligand>
        <name>[4Fe-4S] cluster</name>
        <dbReference type="ChEBI" id="CHEBI:49883"/>
    </ligand>
</feature>
<keyword evidence="19" id="KW-1185">Reference proteome</keyword>
<evidence type="ECO:0000256" key="17">
    <source>
        <dbReference type="HAMAP-Rule" id="MF_02089"/>
    </source>
</evidence>
<keyword evidence="7 17" id="KW-0819">tRNA processing</keyword>
<feature type="binding site" evidence="17">
    <location>
        <position position="9"/>
    </location>
    <ligand>
        <name>[4Fe-4S] cluster</name>
        <dbReference type="ChEBI" id="CHEBI:49883"/>
    </ligand>
</feature>
<evidence type="ECO:0000256" key="3">
    <source>
        <dbReference type="ARBA" id="ARBA00008207"/>
    </source>
</evidence>